<accession>A0A914YV52</accession>
<sequence>MCTISHSDGTLVTFDRLFANIPQLKFFYMSCAQNSFSMFKRDTFKKLADILPLSKEYSCINLSRLTVGLDDLTEAFDFATVTDFLLKNESLFIFLGFDKNIPLSSGYKEIIENFIAKIIETPPKQIPLIEFPEFENSVYYDDYRKLYDLRK</sequence>
<dbReference type="Proteomes" id="UP000887577">
    <property type="component" value="Unplaced"/>
</dbReference>
<protein>
    <submittedName>
        <fullName evidence="2">Uncharacterized protein</fullName>
    </submittedName>
</protein>
<dbReference type="WBParaSite" id="PSU_v2.g4479.t1">
    <property type="protein sequence ID" value="PSU_v2.g4479.t1"/>
    <property type="gene ID" value="PSU_v2.g4479"/>
</dbReference>
<evidence type="ECO:0000313" key="2">
    <source>
        <dbReference type="WBParaSite" id="PSU_v2.g4479.t1"/>
    </source>
</evidence>
<evidence type="ECO:0000313" key="1">
    <source>
        <dbReference type="Proteomes" id="UP000887577"/>
    </source>
</evidence>
<organism evidence="1 2">
    <name type="scientific">Panagrolaimus superbus</name>
    <dbReference type="NCBI Taxonomy" id="310955"/>
    <lineage>
        <taxon>Eukaryota</taxon>
        <taxon>Metazoa</taxon>
        <taxon>Ecdysozoa</taxon>
        <taxon>Nematoda</taxon>
        <taxon>Chromadorea</taxon>
        <taxon>Rhabditida</taxon>
        <taxon>Tylenchina</taxon>
        <taxon>Panagrolaimomorpha</taxon>
        <taxon>Panagrolaimoidea</taxon>
        <taxon>Panagrolaimidae</taxon>
        <taxon>Panagrolaimus</taxon>
    </lineage>
</organism>
<reference evidence="2" key="1">
    <citation type="submission" date="2022-11" db="UniProtKB">
        <authorList>
            <consortium name="WormBaseParasite"/>
        </authorList>
    </citation>
    <scope>IDENTIFICATION</scope>
</reference>
<dbReference type="AlphaFoldDB" id="A0A914YV52"/>
<keyword evidence="1" id="KW-1185">Reference proteome</keyword>
<proteinExistence type="predicted"/>
<name>A0A914YV52_9BILA</name>